<name>A0A9Q0YDK8_HOLLE</name>
<sequence>MDPRLQHPFTCVIAGPTQCGKTVFLYKLLTTLYEVIKDPPEVILWFYGEYQPLYDKLATALGKGAPKVRVLPGTQSKPSLGDNVSRDIQQKAVENELLNSVPKALRNKAVQLLHKIISSDGIVDWNGKGELVVNERAIKGSNMVDLINDALLKPIGTKDFSKALAKLNVPHELIGNPDRWQEMTKLLNPADSDITDLPELPES</sequence>
<dbReference type="EMBL" id="JAIZAY010000022">
    <property type="protein sequence ID" value="KAJ8020743.1"/>
    <property type="molecule type" value="Genomic_DNA"/>
</dbReference>
<dbReference type="OrthoDB" id="10068277at2759"/>
<evidence type="ECO:0000313" key="2">
    <source>
        <dbReference type="Proteomes" id="UP001152320"/>
    </source>
</evidence>
<gene>
    <name evidence="1" type="ORF">HOLleu_40417</name>
</gene>
<reference evidence="1" key="1">
    <citation type="submission" date="2021-10" db="EMBL/GenBank/DDBJ databases">
        <title>Tropical sea cucumber genome reveals ecological adaptation and Cuvierian tubules defense mechanism.</title>
        <authorList>
            <person name="Chen T."/>
        </authorList>
    </citation>
    <scope>NUCLEOTIDE SEQUENCE</scope>
    <source>
        <strain evidence="1">Nanhai2018</strain>
        <tissue evidence="1">Muscle</tissue>
    </source>
</reference>
<evidence type="ECO:0000313" key="1">
    <source>
        <dbReference type="EMBL" id="KAJ8020743.1"/>
    </source>
</evidence>
<organism evidence="1 2">
    <name type="scientific">Holothuria leucospilota</name>
    <name type="common">Black long sea cucumber</name>
    <name type="synonym">Mertensiothuria leucospilota</name>
    <dbReference type="NCBI Taxonomy" id="206669"/>
    <lineage>
        <taxon>Eukaryota</taxon>
        <taxon>Metazoa</taxon>
        <taxon>Echinodermata</taxon>
        <taxon>Eleutherozoa</taxon>
        <taxon>Echinozoa</taxon>
        <taxon>Holothuroidea</taxon>
        <taxon>Aspidochirotacea</taxon>
        <taxon>Aspidochirotida</taxon>
        <taxon>Holothuriidae</taxon>
        <taxon>Holothuria</taxon>
    </lineage>
</organism>
<dbReference type="Proteomes" id="UP001152320">
    <property type="component" value="Chromosome 22"/>
</dbReference>
<dbReference type="AlphaFoldDB" id="A0A9Q0YDK8"/>
<proteinExistence type="predicted"/>
<comment type="caution">
    <text evidence="1">The sequence shown here is derived from an EMBL/GenBank/DDBJ whole genome shotgun (WGS) entry which is preliminary data.</text>
</comment>
<protein>
    <submittedName>
        <fullName evidence="1">Uncharacterized protein</fullName>
    </submittedName>
</protein>
<keyword evidence="2" id="KW-1185">Reference proteome</keyword>
<accession>A0A9Q0YDK8</accession>